<evidence type="ECO:0000313" key="2">
    <source>
        <dbReference type="Proteomes" id="UP001059617"/>
    </source>
</evidence>
<dbReference type="EMBL" id="CP073720">
    <property type="protein sequence ID" value="UWP78991.1"/>
    <property type="molecule type" value="Genomic_DNA"/>
</dbReference>
<evidence type="ECO:0000313" key="1">
    <source>
        <dbReference type="EMBL" id="UWP78991.1"/>
    </source>
</evidence>
<organism evidence="1 2">
    <name type="scientific">Dactylosporangium fulvum</name>
    <dbReference type="NCBI Taxonomy" id="53359"/>
    <lineage>
        <taxon>Bacteria</taxon>
        <taxon>Bacillati</taxon>
        <taxon>Actinomycetota</taxon>
        <taxon>Actinomycetes</taxon>
        <taxon>Micromonosporales</taxon>
        <taxon>Micromonosporaceae</taxon>
        <taxon>Dactylosporangium</taxon>
    </lineage>
</organism>
<name>A0ABY5VQA3_9ACTN</name>
<dbReference type="InterPro" id="IPR045773">
    <property type="entry name" value="DUF6226"/>
</dbReference>
<keyword evidence="2" id="KW-1185">Reference proteome</keyword>
<dbReference type="Proteomes" id="UP001059617">
    <property type="component" value="Chromosome"/>
</dbReference>
<reference evidence="1" key="1">
    <citation type="submission" date="2021-04" db="EMBL/GenBank/DDBJ databases">
        <authorList>
            <person name="Hartkoorn R.C."/>
            <person name="Beaudoing E."/>
            <person name="Hot D."/>
        </authorList>
    </citation>
    <scope>NUCLEOTIDE SEQUENCE</scope>
    <source>
        <strain evidence="1">NRRL B-16292</strain>
    </source>
</reference>
<gene>
    <name evidence="1" type="ORF">Dfulv_27910</name>
</gene>
<proteinExistence type="predicted"/>
<protein>
    <submittedName>
        <fullName evidence="1">DUF6226 family protein</fullName>
    </submittedName>
</protein>
<reference evidence="1" key="2">
    <citation type="submission" date="2022-09" db="EMBL/GenBank/DDBJ databases">
        <title>Biosynthetic gene clusters of Dactylosporangioum fulvum.</title>
        <authorList>
            <person name="Caradec T."/>
        </authorList>
    </citation>
    <scope>NUCLEOTIDE SEQUENCE</scope>
    <source>
        <strain evidence="1">NRRL B-16292</strain>
    </source>
</reference>
<dbReference type="Pfam" id="PF19736">
    <property type="entry name" value="DUF6226"/>
    <property type="match status" value="1"/>
</dbReference>
<sequence>MVWLGELRAQVVARCGNLGLPSWPNPHAGMTSPREEEYERVTEPGRYGVVHARARVWAECLGEVAGVEAETLAPAPLDDEGHLGRFDRGVRLTSPRPGTLPLLLLERDAPLSGLETSLAVLHISVVRPEVALAVLPDCGCDACDWGSDDLLQVIDQTIGAVVGGPFVVLRGPGWHALWHPDGGSSGGTGRGVDHARTMELCRRLAAGEDVRLPDGAEAFVGRPWLD</sequence>
<dbReference type="RefSeq" id="WP_259856461.1">
    <property type="nucleotide sequence ID" value="NZ_BAAAST010000062.1"/>
</dbReference>
<accession>A0ABY5VQA3</accession>